<dbReference type="NCBIfam" id="TIGR01490">
    <property type="entry name" value="HAD-SF-IB-hyp1"/>
    <property type="match status" value="1"/>
</dbReference>
<name>A0A437Q9A4_9GAMM</name>
<keyword evidence="3" id="KW-0460">Magnesium</keyword>
<reference evidence="4 5" key="1">
    <citation type="submission" date="2019-01" db="EMBL/GenBank/DDBJ databases">
        <authorList>
            <person name="Chen W.-M."/>
        </authorList>
    </citation>
    <scope>NUCLEOTIDE SEQUENCE [LARGE SCALE GENOMIC DNA]</scope>
    <source>
        <strain evidence="4 5">HPM-16</strain>
    </source>
</reference>
<dbReference type="Proteomes" id="UP000282818">
    <property type="component" value="Unassembled WGS sequence"/>
</dbReference>
<dbReference type="AlphaFoldDB" id="A0A437Q9A4"/>
<evidence type="ECO:0000256" key="3">
    <source>
        <dbReference type="ARBA" id="ARBA00022842"/>
    </source>
</evidence>
<sequence>MAIIVYDLDHTLIDADCSELWLQYLIDTGQAGTQLIEEAERQRQQYMNGTLDMQDYLKMILKTHIGQTPAEATAGIDDFIRDYVVPAIRTDALANIQQHQASGDRCVVISASVDFLVKPIAKFLGIEDAIGVQIETRAGLITGAGHEVICYQEGKVFFYTQWLREQNESAAGSWFYSDSHNDLPLLEHVDNPVAVTPDPQLLAVSDARNWQVMHWQ</sequence>
<evidence type="ECO:0000313" key="4">
    <source>
        <dbReference type="EMBL" id="RVU31138.1"/>
    </source>
</evidence>
<keyword evidence="2 4" id="KW-0378">Hydrolase</keyword>
<gene>
    <name evidence="4" type="ORF">EOE65_09065</name>
</gene>
<dbReference type="InterPro" id="IPR050582">
    <property type="entry name" value="HAD-like_SerB"/>
</dbReference>
<dbReference type="RefSeq" id="WP_127693983.1">
    <property type="nucleotide sequence ID" value="NZ_SACQ01000003.1"/>
</dbReference>
<dbReference type="CDD" id="cd02612">
    <property type="entry name" value="HAD_PGPPase"/>
    <property type="match status" value="1"/>
</dbReference>
<dbReference type="EMBL" id="SACQ01000003">
    <property type="protein sequence ID" value="RVU31138.1"/>
    <property type="molecule type" value="Genomic_DNA"/>
</dbReference>
<dbReference type="Pfam" id="PF12710">
    <property type="entry name" value="HAD"/>
    <property type="match status" value="1"/>
</dbReference>
<keyword evidence="1" id="KW-0479">Metal-binding</keyword>
<dbReference type="Gene3D" id="1.20.1440.100">
    <property type="entry name" value="SG protein - dephosphorylation function"/>
    <property type="match status" value="1"/>
</dbReference>
<accession>A0A437Q9A4</accession>
<dbReference type="PANTHER" id="PTHR43344:SF13">
    <property type="entry name" value="PHOSPHATASE RV3661-RELATED"/>
    <property type="match status" value="1"/>
</dbReference>
<dbReference type="NCBIfam" id="TIGR01488">
    <property type="entry name" value="HAD-SF-IB"/>
    <property type="match status" value="1"/>
</dbReference>
<protein>
    <submittedName>
        <fullName evidence="4">HAD family hydrolase</fullName>
    </submittedName>
</protein>
<dbReference type="GO" id="GO:0046872">
    <property type="term" value="F:metal ion binding"/>
    <property type="evidence" value="ECO:0007669"/>
    <property type="project" value="UniProtKB-KW"/>
</dbReference>
<dbReference type="InterPro" id="IPR023214">
    <property type="entry name" value="HAD_sf"/>
</dbReference>
<proteinExistence type="predicted"/>
<organism evidence="4 5">
    <name type="scientific">Neptunomonas marina</name>
    <dbReference type="NCBI Taxonomy" id="1815562"/>
    <lineage>
        <taxon>Bacteria</taxon>
        <taxon>Pseudomonadati</taxon>
        <taxon>Pseudomonadota</taxon>
        <taxon>Gammaproteobacteria</taxon>
        <taxon>Oceanospirillales</taxon>
        <taxon>Oceanospirillaceae</taxon>
        <taxon>Neptunomonas</taxon>
    </lineage>
</organism>
<dbReference type="InterPro" id="IPR006385">
    <property type="entry name" value="HAD_hydro_SerB1"/>
</dbReference>
<evidence type="ECO:0000256" key="1">
    <source>
        <dbReference type="ARBA" id="ARBA00022723"/>
    </source>
</evidence>
<evidence type="ECO:0000313" key="5">
    <source>
        <dbReference type="Proteomes" id="UP000282818"/>
    </source>
</evidence>
<dbReference type="Gene3D" id="3.40.50.1000">
    <property type="entry name" value="HAD superfamily/HAD-like"/>
    <property type="match status" value="1"/>
</dbReference>
<dbReference type="PANTHER" id="PTHR43344">
    <property type="entry name" value="PHOSPHOSERINE PHOSPHATASE"/>
    <property type="match status" value="1"/>
</dbReference>
<comment type="caution">
    <text evidence="4">The sequence shown here is derived from an EMBL/GenBank/DDBJ whole genome shotgun (WGS) entry which is preliminary data.</text>
</comment>
<keyword evidence="5" id="KW-1185">Reference proteome</keyword>
<dbReference type="InterPro" id="IPR036412">
    <property type="entry name" value="HAD-like_sf"/>
</dbReference>
<dbReference type="GO" id="GO:0016787">
    <property type="term" value="F:hydrolase activity"/>
    <property type="evidence" value="ECO:0007669"/>
    <property type="project" value="UniProtKB-KW"/>
</dbReference>
<dbReference type="SUPFAM" id="SSF56784">
    <property type="entry name" value="HAD-like"/>
    <property type="match status" value="1"/>
</dbReference>
<evidence type="ECO:0000256" key="2">
    <source>
        <dbReference type="ARBA" id="ARBA00022801"/>
    </source>
</evidence>